<dbReference type="GO" id="GO:0005737">
    <property type="term" value="C:cytoplasm"/>
    <property type="evidence" value="ECO:0007669"/>
    <property type="project" value="TreeGrafter"/>
</dbReference>
<dbReference type="EMBL" id="JABBWK010000043">
    <property type="protein sequence ID" value="KAG1897871.1"/>
    <property type="molecule type" value="Genomic_DNA"/>
</dbReference>
<dbReference type="GO" id="GO:0016242">
    <property type="term" value="P:negative regulation of macroautophagy"/>
    <property type="evidence" value="ECO:0007669"/>
    <property type="project" value="TreeGrafter"/>
</dbReference>
<feature type="region of interest" description="Disordered" evidence="1">
    <location>
        <begin position="241"/>
        <end position="286"/>
    </location>
</feature>
<dbReference type="AlphaFoldDB" id="A0AAD4E258"/>
<dbReference type="GO" id="GO:0004674">
    <property type="term" value="F:protein serine/threonine kinase activity"/>
    <property type="evidence" value="ECO:0007669"/>
    <property type="project" value="TreeGrafter"/>
</dbReference>
<feature type="compositionally biased region" description="Low complexity" evidence="1">
    <location>
        <begin position="242"/>
        <end position="254"/>
    </location>
</feature>
<comment type="caution">
    <text evidence="2">The sequence shown here is derived from an EMBL/GenBank/DDBJ whole genome shotgun (WGS) entry which is preliminary data.</text>
</comment>
<dbReference type="Proteomes" id="UP001195769">
    <property type="component" value="Unassembled WGS sequence"/>
</dbReference>
<name>A0AAD4E258_9AGAM</name>
<dbReference type="GeneID" id="64664019"/>
<sequence length="698" mass="78844">MPHLVHERIDDIWASPLLENRWSESSFPPSRSIGEDTSQLQFAIASSNSSNSTYLTPYSSNSTLPKMPGSLDVSSNNPLTLPLESHTLRASMSLVDIHPPLAKELFNAAFRSCWTELYDQYQEGLVRSIECAITTTTAPSDLVHRLLSLAEFMEHEEKTLLIEHRTLGEYAMRFHAYAKALHYKERESFTETSPNIIEALIGINTKLQQHDAAWVTRRAGPVKDNPRPFAFSKSLANPSSTAGPALFGAPGPAASQHSSDSENEPNHDDVMMDSEGPTFGVDSRSQHDVLQGPTLCRKQIPRLFNDLEHLTEDLSDVNEVDVSSPPIRSRIQRVLLTLRDTLQTPFNLFGICRLYPRRPSFEPDKFVLSSLLARSCPIIVQGPDSQTQVLPPPYPFPNMSIYRLITWMNSGSHRKSEAEVQRLVKEVIQADDFDVEDLEGFSVRRSLRELDRGDGKGKVTFPDDWIEADVTVTIPTKSREEGSKTYTIPGFHYRPLVEVIHAAFADIQASAFHLMPFKRLWKDPLDDRQERIYDELYTSNAWLEAQDNLQKLPKEPGCSLERAIAGLMFFSDSTHLANFGTAKAWPLYLYFGNLTKYVRSSPQSGACHLVGFFPSLPDSIKDLLSTISRISKTGMASLQTHCRRELFHACWEILLDEEFLQAYRHGIVLKCPDGVLRRIFPRIFTYSADYPEKCIPLP</sequence>
<dbReference type="SUPFAM" id="SSF48371">
    <property type="entry name" value="ARM repeat"/>
    <property type="match status" value="1"/>
</dbReference>
<dbReference type="InterPro" id="IPR041078">
    <property type="entry name" value="Plavaka"/>
</dbReference>
<dbReference type="RefSeq" id="XP_041223447.1">
    <property type="nucleotide sequence ID" value="XM_041369721.1"/>
</dbReference>
<protein>
    <submittedName>
        <fullName evidence="2">Uncharacterized protein</fullName>
    </submittedName>
</protein>
<gene>
    <name evidence="2" type="ORF">F5891DRAFT_1240935</name>
</gene>
<dbReference type="GO" id="GO:0031931">
    <property type="term" value="C:TORC1 complex"/>
    <property type="evidence" value="ECO:0007669"/>
    <property type="project" value="TreeGrafter"/>
</dbReference>
<accession>A0AAD4E258</accession>
<dbReference type="InterPro" id="IPR016024">
    <property type="entry name" value="ARM-type_fold"/>
</dbReference>
<evidence type="ECO:0000313" key="2">
    <source>
        <dbReference type="EMBL" id="KAG1897871.1"/>
    </source>
</evidence>
<dbReference type="PANTHER" id="PTHR11139:SF9">
    <property type="entry name" value="SERINE_THREONINE-PROTEIN KINASE MTOR"/>
    <property type="match status" value="1"/>
</dbReference>
<dbReference type="GO" id="GO:0031932">
    <property type="term" value="C:TORC2 complex"/>
    <property type="evidence" value="ECO:0007669"/>
    <property type="project" value="TreeGrafter"/>
</dbReference>
<organism evidence="2 3">
    <name type="scientific">Suillus fuscotomentosus</name>
    <dbReference type="NCBI Taxonomy" id="1912939"/>
    <lineage>
        <taxon>Eukaryota</taxon>
        <taxon>Fungi</taxon>
        <taxon>Dikarya</taxon>
        <taxon>Basidiomycota</taxon>
        <taxon>Agaricomycotina</taxon>
        <taxon>Agaricomycetes</taxon>
        <taxon>Agaricomycetidae</taxon>
        <taxon>Boletales</taxon>
        <taxon>Suillineae</taxon>
        <taxon>Suillaceae</taxon>
        <taxon>Suillus</taxon>
    </lineage>
</organism>
<dbReference type="GO" id="GO:0038202">
    <property type="term" value="P:TORC1 signaling"/>
    <property type="evidence" value="ECO:0007669"/>
    <property type="project" value="TreeGrafter"/>
</dbReference>
<keyword evidence="3" id="KW-1185">Reference proteome</keyword>
<evidence type="ECO:0000256" key="1">
    <source>
        <dbReference type="SAM" id="MobiDB-lite"/>
    </source>
</evidence>
<reference evidence="2" key="1">
    <citation type="journal article" date="2020" name="New Phytol.">
        <title>Comparative genomics reveals dynamic genome evolution in host specialist ectomycorrhizal fungi.</title>
        <authorList>
            <person name="Lofgren L.A."/>
            <person name="Nguyen N.H."/>
            <person name="Vilgalys R."/>
            <person name="Ruytinx J."/>
            <person name="Liao H.L."/>
            <person name="Branco S."/>
            <person name="Kuo A."/>
            <person name="LaButti K."/>
            <person name="Lipzen A."/>
            <person name="Andreopoulos W."/>
            <person name="Pangilinan J."/>
            <person name="Riley R."/>
            <person name="Hundley H."/>
            <person name="Na H."/>
            <person name="Barry K."/>
            <person name="Grigoriev I.V."/>
            <person name="Stajich J.E."/>
            <person name="Kennedy P.G."/>
        </authorList>
    </citation>
    <scope>NUCLEOTIDE SEQUENCE</scope>
    <source>
        <strain evidence="2">FC203</strain>
    </source>
</reference>
<dbReference type="GO" id="GO:0005634">
    <property type="term" value="C:nucleus"/>
    <property type="evidence" value="ECO:0007669"/>
    <property type="project" value="TreeGrafter"/>
</dbReference>
<evidence type="ECO:0000313" key="3">
    <source>
        <dbReference type="Proteomes" id="UP001195769"/>
    </source>
</evidence>
<dbReference type="PANTHER" id="PTHR11139">
    <property type="entry name" value="ATAXIA TELANGIECTASIA MUTATED ATM -RELATED"/>
    <property type="match status" value="1"/>
</dbReference>
<dbReference type="Pfam" id="PF18759">
    <property type="entry name" value="Plavaka"/>
    <property type="match status" value="1"/>
</dbReference>
<proteinExistence type="predicted"/>
<dbReference type="InterPro" id="IPR050517">
    <property type="entry name" value="DDR_Repair_Kinase"/>
</dbReference>